<accession>A0A2G5U246</accession>
<sequence>MNVHDMLPESVYYRFNPYMTYAYGLDEIDQERLEQMASDAAFYVRRNSSKLESATERLCLRPNVQQRVHRSVKEWMDLKGFYKPA</sequence>
<protein>
    <submittedName>
        <fullName evidence="1">Uncharacterized protein</fullName>
    </submittedName>
</protein>
<dbReference type="AlphaFoldDB" id="A0A2G5U246"/>
<keyword evidence="2" id="KW-1185">Reference proteome</keyword>
<dbReference type="OrthoDB" id="14252at2759"/>
<reference evidence="2" key="1">
    <citation type="submission" date="2017-10" db="EMBL/GenBank/DDBJ databases">
        <title>Rapid genome shrinkage in a self-fertile nematode reveals novel sperm competition proteins.</title>
        <authorList>
            <person name="Yin D."/>
            <person name="Schwarz E.M."/>
            <person name="Thomas C.G."/>
            <person name="Felde R.L."/>
            <person name="Korf I.F."/>
            <person name="Cutter A.D."/>
            <person name="Schartner C.M."/>
            <person name="Ralston E.J."/>
            <person name="Meyer B.J."/>
            <person name="Haag E.S."/>
        </authorList>
    </citation>
    <scope>NUCLEOTIDE SEQUENCE [LARGE SCALE GENOMIC DNA]</scope>
    <source>
        <strain evidence="2">JU1422</strain>
    </source>
</reference>
<name>A0A2G5U246_9PELO</name>
<organism evidence="1 2">
    <name type="scientific">Caenorhabditis nigoni</name>
    <dbReference type="NCBI Taxonomy" id="1611254"/>
    <lineage>
        <taxon>Eukaryota</taxon>
        <taxon>Metazoa</taxon>
        <taxon>Ecdysozoa</taxon>
        <taxon>Nematoda</taxon>
        <taxon>Chromadorea</taxon>
        <taxon>Rhabditida</taxon>
        <taxon>Rhabditina</taxon>
        <taxon>Rhabditomorpha</taxon>
        <taxon>Rhabditoidea</taxon>
        <taxon>Rhabditidae</taxon>
        <taxon>Peloderinae</taxon>
        <taxon>Caenorhabditis</taxon>
    </lineage>
</organism>
<evidence type="ECO:0000313" key="1">
    <source>
        <dbReference type="EMBL" id="PIC33617.1"/>
    </source>
</evidence>
<dbReference type="EMBL" id="PDUG01000004">
    <property type="protein sequence ID" value="PIC33617.1"/>
    <property type="molecule type" value="Genomic_DNA"/>
</dbReference>
<dbReference type="Proteomes" id="UP000230233">
    <property type="component" value="Chromosome IV"/>
</dbReference>
<proteinExistence type="predicted"/>
<gene>
    <name evidence="1" type="primary">Cni-ipla-6</name>
    <name evidence="1" type="synonym">Cnig_chr_IV.g13531</name>
    <name evidence="1" type="ORF">B9Z55_013531</name>
</gene>
<evidence type="ECO:0000313" key="2">
    <source>
        <dbReference type="Proteomes" id="UP000230233"/>
    </source>
</evidence>
<comment type="caution">
    <text evidence="1">The sequence shown here is derived from an EMBL/GenBank/DDBJ whole genome shotgun (WGS) entry which is preliminary data.</text>
</comment>